<dbReference type="InterPro" id="IPR000873">
    <property type="entry name" value="AMP-dep_synth/lig_dom"/>
</dbReference>
<keyword evidence="5" id="KW-1185">Reference proteome</keyword>
<name>A0ABU8W7Z5_9BURK</name>
<dbReference type="Proteomes" id="UP001363010">
    <property type="component" value="Unassembled WGS sequence"/>
</dbReference>
<dbReference type="Gene3D" id="3.40.50.12780">
    <property type="entry name" value="N-terminal domain of ligase-like"/>
    <property type="match status" value="1"/>
</dbReference>
<evidence type="ECO:0000313" key="5">
    <source>
        <dbReference type="Proteomes" id="UP001363010"/>
    </source>
</evidence>
<dbReference type="EMBL" id="JBBKZV010000029">
    <property type="protein sequence ID" value="MEJ8826095.1"/>
    <property type="molecule type" value="Genomic_DNA"/>
</dbReference>
<dbReference type="Gene3D" id="3.30.300.30">
    <property type="match status" value="1"/>
</dbReference>
<reference evidence="4 5" key="1">
    <citation type="submission" date="2024-03" db="EMBL/GenBank/DDBJ databases">
        <title>Novel species of the genus Variovorax.</title>
        <authorList>
            <person name="Liu Q."/>
            <person name="Xin Y.-H."/>
        </authorList>
    </citation>
    <scope>NUCLEOTIDE SEQUENCE [LARGE SCALE GENOMIC DNA]</scope>
    <source>
        <strain evidence="4 5">KACC 18501</strain>
    </source>
</reference>
<dbReference type="InterPro" id="IPR036736">
    <property type="entry name" value="ACP-like_sf"/>
</dbReference>
<dbReference type="Pfam" id="PF00501">
    <property type="entry name" value="AMP-binding"/>
    <property type="match status" value="1"/>
</dbReference>
<evidence type="ECO:0000259" key="3">
    <source>
        <dbReference type="PROSITE" id="PS50075"/>
    </source>
</evidence>
<accession>A0ABU8W7Z5</accession>
<dbReference type="Gene3D" id="1.10.1200.10">
    <property type="entry name" value="ACP-like"/>
    <property type="match status" value="1"/>
</dbReference>
<comment type="similarity">
    <text evidence="1">Belongs to the ATP-dependent AMP-binding enzyme family.</text>
</comment>
<dbReference type="Pfam" id="PF00550">
    <property type="entry name" value="PP-binding"/>
    <property type="match status" value="1"/>
</dbReference>
<feature type="domain" description="Carrier" evidence="3">
    <location>
        <begin position="525"/>
        <end position="600"/>
    </location>
</feature>
<proteinExistence type="inferred from homology"/>
<dbReference type="SUPFAM" id="SSF56801">
    <property type="entry name" value="Acetyl-CoA synthetase-like"/>
    <property type="match status" value="1"/>
</dbReference>
<gene>
    <name evidence="4" type="ORF">WKW80_29390</name>
</gene>
<protein>
    <submittedName>
        <fullName evidence="4">Non-ribosomal peptide synthetase</fullName>
    </submittedName>
</protein>
<dbReference type="InterPro" id="IPR045851">
    <property type="entry name" value="AMP-bd_C_sf"/>
</dbReference>
<dbReference type="Pfam" id="PF13193">
    <property type="entry name" value="AMP-binding_C"/>
    <property type="match status" value="1"/>
</dbReference>
<dbReference type="InterPro" id="IPR025110">
    <property type="entry name" value="AMP-bd_C"/>
</dbReference>
<keyword evidence="2" id="KW-0436">Ligase</keyword>
<sequence length="637" mass="66917">MDRRACGGAERDVLPEFKASTLEQLLAHHASERPAAIALVAPGAQPVGYGQLFSMVRAARPWLASRGLAPDARIAVLMPAGLDLAMSCLVVACSAVCIPLNTGLSEPELLALLADARVDAVLGLPGDTVPARLAQAAGLTSLIFDARQRLEDSAEGIVGPLASVPGPSDTALVLMTSGTTRKSKRVPILQGQLVQSARQTARHLRLCPDDRGLLVMPAFHSQGLIVGLLAPLAAGSTVVCVPGFEPSEFLGWVIEFRPTWFTASPMVHQVVIDLVSRLGTGMPPHHLRMIRSASSPLSETLQCRMEALWDVPVIQGYGITETAGQVACNPLPPEARKAGSVGRPVGADLRVTDAKGDALPVGQAGAVMVRGPSVFGGYEDAPDLNAGAFRDGWFDTGDLGWFDHDGYLFLTGRSTEMINRGGEEISPFEIEQALACLPGVAQAVAYPVAHPTLGENVHAAVVPSRDCTVDGQALRSALFGVIAVFKIPACIHVIDRIPQGAGGKVQRRSLQHQVAALLPDLQAEVPLTPLESQIAALFAQVLVQPAIEFDANFLAIGGDSLSGARLVLEVNGTWGVDLPASALLARPTVKTFAAALQVAIEEADALSATLQDELDALSDHEVELLLRSDQFGVGATS</sequence>
<dbReference type="PROSITE" id="PS50075">
    <property type="entry name" value="CARRIER"/>
    <property type="match status" value="1"/>
</dbReference>
<dbReference type="RefSeq" id="WP_340367132.1">
    <property type="nucleotide sequence ID" value="NZ_JBBKZV010000029.1"/>
</dbReference>
<evidence type="ECO:0000313" key="4">
    <source>
        <dbReference type="EMBL" id="MEJ8826095.1"/>
    </source>
</evidence>
<dbReference type="InterPro" id="IPR042099">
    <property type="entry name" value="ANL_N_sf"/>
</dbReference>
<dbReference type="PANTHER" id="PTHR43201:SF5">
    <property type="entry name" value="MEDIUM-CHAIN ACYL-COA LIGASE ACSF2, MITOCHONDRIAL"/>
    <property type="match status" value="1"/>
</dbReference>
<dbReference type="PANTHER" id="PTHR43201">
    <property type="entry name" value="ACYL-COA SYNTHETASE"/>
    <property type="match status" value="1"/>
</dbReference>
<dbReference type="InterPro" id="IPR009081">
    <property type="entry name" value="PP-bd_ACP"/>
</dbReference>
<dbReference type="SUPFAM" id="SSF47336">
    <property type="entry name" value="ACP-like"/>
    <property type="match status" value="1"/>
</dbReference>
<evidence type="ECO:0000256" key="2">
    <source>
        <dbReference type="ARBA" id="ARBA00022598"/>
    </source>
</evidence>
<comment type="caution">
    <text evidence="4">The sequence shown here is derived from an EMBL/GenBank/DDBJ whole genome shotgun (WGS) entry which is preliminary data.</text>
</comment>
<organism evidence="4 5">
    <name type="scientific">Variovorax humicola</name>
    <dbReference type="NCBI Taxonomy" id="1769758"/>
    <lineage>
        <taxon>Bacteria</taxon>
        <taxon>Pseudomonadati</taxon>
        <taxon>Pseudomonadota</taxon>
        <taxon>Betaproteobacteria</taxon>
        <taxon>Burkholderiales</taxon>
        <taxon>Comamonadaceae</taxon>
        <taxon>Variovorax</taxon>
    </lineage>
</organism>
<evidence type="ECO:0000256" key="1">
    <source>
        <dbReference type="ARBA" id="ARBA00006432"/>
    </source>
</evidence>